<name>A0A6J6U785_9ZZZZ</name>
<protein>
    <submittedName>
        <fullName evidence="1">Unannotated protein</fullName>
    </submittedName>
</protein>
<dbReference type="AlphaFoldDB" id="A0A6J6U785"/>
<evidence type="ECO:0000313" key="1">
    <source>
        <dbReference type="EMBL" id="CAB4755790.1"/>
    </source>
</evidence>
<accession>A0A6J6U785</accession>
<gene>
    <name evidence="1" type="ORF">UFOPK2842_00656</name>
</gene>
<sequence length="61" mass="6050">MNPVVLKADVAAIETFCVALTVWVPGVIEAGIAAVTVGDTATIAEGALLIGVVVVAITSTK</sequence>
<reference evidence="1" key="1">
    <citation type="submission" date="2020-05" db="EMBL/GenBank/DDBJ databases">
        <authorList>
            <person name="Chiriac C."/>
            <person name="Salcher M."/>
            <person name="Ghai R."/>
            <person name="Kavagutti S V."/>
        </authorList>
    </citation>
    <scope>NUCLEOTIDE SEQUENCE</scope>
</reference>
<proteinExistence type="predicted"/>
<organism evidence="1">
    <name type="scientific">freshwater metagenome</name>
    <dbReference type="NCBI Taxonomy" id="449393"/>
    <lineage>
        <taxon>unclassified sequences</taxon>
        <taxon>metagenomes</taxon>
        <taxon>ecological metagenomes</taxon>
    </lineage>
</organism>
<dbReference type="EMBL" id="CAEZZI010000052">
    <property type="protein sequence ID" value="CAB4755790.1"/>
    <property type="molecule type" value="Genomic_DNA"/>
</dbReference>